<dbReference type="Pfam" id="PF05795">
    <property type="entry name" value="Plasmodium_Vir"/>
    <property type="match status" value="2"/>
</dbReference>
<evidence type="ECO:0000313" key="3">
    <source>
        <dbReference type="EMBL" id="SBT01597.1"/>
    </source>
</evidence>
<dbReference type="AlphaFoldDB" id="A0A1A8WQL2"/>
<reference evidence="2" key="1">
    <citation type="submission" date="2016-05" db="EMBL/GenBank/DDBJ databases">
        <authorList>
            <person name="Lavstsen T."/>
            <person name="Jespersen J.S."/>
        </authorList>
    </citation>
    <scope>NUCLEOTIDE SEQUENCE [LARGE SCALE GENOMIC DNA]</scope>
</reference>
<organism evidence="2 5">
    <name type="scientific">Plasmodium ovale curtisi</name>
    <dbReference type="NCBI Taxonomy" id="864141"/>
    <lineage>
        <taxon>Eukaryota</taxon>
        <taxon>Sar</taxon>
        <taxon>Alveolata</taxon>
        <taxon>Apicomplexa</taxon>
        <taxon>Aconoidasida</taxon>
        <taxon>Haemosporida</taxon>
        <taxon>Plasmodiidae</taxon>
        <taxon>Plasmodium</taxon>
        <taxon>Plasmodium (Plasmodium)</taxon>
    </lineage>
</organism>
<accession>A0A1A8WQL2</accession>
<dbReference type="EMBL" id="FLQU01001960">
    <property type="protein sequence ID" value="SBS95184.1"/>
    <property type="molecule type" value="Genomic_DNA"/>
</dbReference>
<keyword evidence="1" id="KW-0812">Transmembrane</keyword>
<dbReference type="Proteomes" id="UP000078560">
    <property type="component" value="Unassembled WGS sequence"/>
</dbReference>
<reference evidence="4 5" key="2">
    <citation type="submission" date="2016-05" db="EMBL/GenBank/DDBJ databases">
        <authorList>
            <person name="Naeem Raeece"/>
        </authorList>
    </citation>
    <scope>NUCLEOTIDE SEQUENCE [LARGE SCALE GENOMIC DNA]</scope>
</reference>
<evidence type="ECO:0000313" key="2">
    <source>
        <dbReference type="EMBL" id="SBS95184.1"/>
    </source>
</evidence>
<gene>
    <name evidence="3" type="ORF">POVCU1_068080</name>
    <name evidence="2" type="ORF">POVCU2_0093810</name>
</gene>
<protein>
    <submittedName>
        <fullName evidence="2">PIR Superfamily Protein</fullName>
    </submittedName>
</protein>
<sequence>MENRIEVLKKLDSFNFDFMLNNPVTICDHCNLCENVNGNMKNQPWFKFFCYQLVRNLETVETINRTNNNMNKRNSRCKSLIYWMFDKVNFYKKFNISNKEKIIEELLGVWTKFNVTHSKNASSRCNVPQTSEFNNLEEMKKRKIMSDYCENYSELKRILTKYDSHENCHIYYDYFRDSLRTYKKNVKECNTQDFINKDCSDFCTNDDPYDVLNKPKCKTIEISPEKSDYIKQEDCKASISQAVSEKTCESKEVKISEFTFSDNRAIILFLFSLWGIFLTFLYLYKMTPFRSWISNKLGKKKIIRDNFNEQSDDESLGVDYESVGGNMQNTGYNISYNSEWNFSR</sequence>
<evidence type="ECO:0000313" key="4">
    <source>
        <dbReference type="Proteomes" id="UP000078546"/>
    </source>
</evidence>
<dbReference type="InterPro" id="IPR008780">
    <property type="entry name" value="Plasmodium_Vir"/>
</dbReference>
<name>A0A1A8WQL2_PLAOA</name>
<dbReference type="Proteomes" id="UP000078546">
    <property type="component" value="Unassembled WGS sequence"/>
</dbReference>
<feature type="transmembrane region" description="Helical" evidence="1">
    <location>
        <begin position="265"/>
        <end position="284"/>
    </location>
</feature>
<keyword evidence="1" id="KW-1133">Transmembrane helix</keyword>
<dbReference type="VEuPathDB" id="PlasmoDB:PocGH01_00130500"/>
<evidence type="ECO:0000313" key="5">
    <source>
        <dbReference type="Proteomes" id="UP000078560"/>
    </source>
</evidence>
<proteinExistence type="predicted"/>
<keyword evidence="1" id="KW-0472">Membrane</keyword>
<evidence type="ECO:0000256" key="1">
    <source>
        <dbReference type="SAM" id="Phobius"/>
    </source>
</evidence>
<dbReference type="EMBL" id="FLQV01002602">
    <property type="protein sequence ID" value="SBT01597.1"/>
    <property type="molecule type" value="Genomic_DNA"/>
</dbReference>